<dbReference type="AlphaFoldDB" id="A0A839PS73"/>
<comment type="caution">
    <text evidence="2">The sequence shown here is derived from an EMBL/GenBank/DDBJ whole genome shotgun (WGS) entry which is preliminary data.</text>
</comment>
<dbReference type="EMBL" id="JACHVT010000004">
    <property type="protein sequence ID" value="MBB2987030.1"/>
    <property type="molecule type" value="Genomic_DNA"/>
</dbReference>
<feature type="domain" description="DUF402" evidence="1">
    <location>
        <begin position="29"/>
        <end position="168"/>
    </location>
</feature>
<sequence>MHRSSEPPPAAPRTGDAVHAAFTKWGDRPHWRWEGRYLGDDEHGRWWWAPEGTHCSRPGAAFDAEEAWVSMTPHTGAWVASFYPAPKGIHVYVDMATPATWSARSQGAGWAVGSIDLDLDVVLLRDGTLYVDDEDEFAMHRLAFGYPPEVCALAEAAADEVLRAVGAGTGPFGGAGEQWLRRVLSGL</sequence>
<evidence type="ECO:0000313" key="2">
    <source>
        <dbReference type="EMBL" id="MBB2987030.1"/>
    </source>
</evidence>
<dbReference type="Pfam" id="PF04167">
    <property type="entry name" value="DUF402"/>
    <property type="match status" value="1"/>
</dbReference>
<accession>A0A839PS73</accession>
<proteinExistence type="predicted"/>
<name>A0A839PS73_9MICO</name>
<dbReference type="SUPFAM" id="SSF159234">
    <property type="entry name" value="FomD-like"/>
    <property type="match status" value="1"/>
</dbReference>
<protein>
    <recommendedName>
        <fullName evidence="1">DUF402 domain-containing protein</fullName>
    </recommendedName>
</protein>
<dbReference type="RefSeq" id="WP_184510264.1">
    <property type="nucleotide sequence ID" value="NZ_JACHVT010000004.1"/>
</dbReference>
<dbReference type="Proteomes" id="UP000590811">
    <property type="component" value="Unassembled WGS sequence"/>
</dbReference>
<dbReference type="InterPro" id="IPR035930">
    <property type="entry name" value="FomD-like_sf"/>
</dbReference>
<evidence type="ECO:0000313" key="3">
    <source>
        <dbReference type="Proteomes" id="UP000590811"/>
    </source>
</evidence>
<gene>
    <name evidence="2" type="ORF">FHW14_002195</name>
</gene>
<reference evidence="2 3" key="1">
    <citation type="submission" date="2020-08" db="EMBL/GenBank/DDBJ databases">
        <title>Genomic Encyclopedia of Type Strains, Phase IV (KMG-V): Genome sequencing to study the core and pangenomes of soil and plant-associated prokaryotes.</title>
        <authorList>
            <person name="Whitman W."/>
        </authorList>
    </citation>
    <scope>NUCLEOTIDE SEQUENCE [LARGE SCALE GENOMIC DNA]</scope>
    <source>
        <strain evidence="2 3">B3ACCR2</strain>
    </source>
</reference>
<evidence type="ECO:0000259" key="1">
    <source>
        <dbReference type="Pfam" id="PF04167"/>
    </source>
</evidence>
<organism evidence="2 3">
    <name type="scientific">Terracoccus luteus</name>
    <dbReference type="NCBI Taxonomy" id="53356"/>
    <lineage>
        <taxon>Bacteria</taxon>
        <taxon>Bacillati</taxon>
        <taxon>Actinomycetota</taxon>
        <taxon>Actinomycetes</taxon>
        <taxon>Micrococcales</taxon>
        <taxon>Intrasporangiaceae</taxon>
        <taxon>Terracoccus</taxon>
    </lineage>
</organism>
<dbReference type="InterPro" id="IPR007295">
    <property type="entry name" value="DUF402"/>
</dbReference>
<dbReference type="Gene3D" id="2.40.380.10">
    <property type="entry name" value="FomD-like"/>
    <property type="match status" value="1"/>
</dbReference>